<evidence type="ECO:0000256" key="2">
    <source>
        <dbReference type="ARBA" id="ARBA00022737"/>
    </source>
</evidence>
<dbReference type="RefSeq" id="XP_020301217.1">
    <property type="nucleotide sequence ID" value="XM_020448657.1"/>
</dbReference>
<organism evidence="7">
    <name type="scientific">Loa loa</name>
    <name type="common">Eye worm</name>
    <name type="synonym">Filaria loa</name>
    <dbReference type="NCBI Taxonomy" id="7209"/>
    <lineage>
        <taxon>Eukaryota</taxon>
        <taxon>Metazoa</taxon>
        <taxon>Ecdysozoa</taxon>
        <taxon>Nematoda</taxon>
        <taxon>Chromadorea</taxon>
        <taxon>Rhabditida</taxon>
        <taxon>Spirurina</taxon>
        <taxon>Spiruromorpha</taxon>
        <taxon>Filarioidea</taxon>
        <taxon>Onchocercidae</taxon>
        <taxon>Loa</taxon>
    </lineage>
</organism>
<name>A0A1S0TJV9_LOALO</name>
<evidence type="ECO:0000259" key="6">
    <source>
        <dbReference type="PROSITE" id="PS50157"/>
    </source>
</evidence>
<dbReference type="EMBL" id="JH712138">
    <property type="protein sequence ID" value="EFO15306.2"/>
    <property type="molecule type" value="Genomic_DNA"/>
</dbReference>
<dbReference type="InParanoid" id="A0A1S0TJV9"/>
<dbReference type="PROSITE" id="PS50157">
    <property type="entry name" value="ZINC_FINGER_C2H2_2"/>
    <property type="match status" value="1"/>
</dbReference>
<dbReference type="InterPro" id="IPR013087">
    <property type="entry name" value="Znf_C2H2_type"/>
</dbReference>
<keyword evidence="4" id="KW-0862">Zinc</keyword>
<feature type="domain" description="C2H2-type" evidence="6">
    <location>
        <begin position="14"/>
        <end position="41"/>
    </location>
</feature>
<sequence>MKDHNRTHTIEKPYVCSMCNSSFPQSCNRRTHMRTRTAANPTYCFDFKCSQLDEEDNDEIDEMHIDAHREIPKSLIMRYFEKQMTLSIEINEIDLTGWNSWKRF</sequence>
<evidence type="ECO:0000256" key="3">
    <source>
        <dbReference type="ARBA" id="ARBA00022771"/>
    </source>
</evidence>
<proteinExistence type="predicted"/>
<keyword evidence="2" id="KW-0677">Repeat</keyword>
<dbReference type="AlphaFoldDB" id="A0A1S0TJV9"/>
<dbReference type="FunFam" id="3.30.160.60:FF:000110">
    <property type="entry name" value="Zinc finger protein-like"/>
    <property type="match status" value="1"/>
</dbReference>
<keyword evidence="3 5" id="KW-0863">Zinc-finger</keyword>
<gene>
    <name evidence="7" type="ORF">LOAG_13204</name>
</gene>
<dbReference type="InterPro" id="IPR036236">
    <property type="entry name" value="Znf_C2H2_sf"/>
</dbReference>
<dbReference type="CTD" id="9950676"/>
<protein>
    <submittedName>
        <fullName evidence="7">Zinc finger protein</fullName>
    </submittedName>
</protein>
<dbReference type="Gene3D" id="3.30.160.60">
    <property type="entry name" value="Classic Zinc Finger"/>
    <property type="match status" value="1"/>
</dbReference>
<dbReference type="KEGG" id="loa:LOAG_13204"/>
<dbReference type="GeneID" id="9950676"/>
<dbReference type="OrthoDB" id="3437960at2759"/>
<evidence type="ECO:0000256" key="4">
    <source>
        <dbReference type="ARBA" id="ARBA00022833"/>
    </source>
</evidence>
<evidence type="ECO:0000256" key="5">
    <source>
        <dbReference type="PROSITE-ProRule" id="PRU00042"/>
    </source>
</evidence>
<dbReference type="SUPFAM" id="SSF57667">
    <property type="entry name" value="beta-beta-alpha zinc fingers"/>
    <property type="match status" value="1"/>
</dbReference>
<evidence type="ECO:0000313" key="7">
    <source>
        <dbReference type="EMBL" id="EFO15306.2"/>
    </source>
</evidence>
<dbReference type="GO" id="GO:0008270">
    <property type="term" value="F:zinc ion binding"/>
    <property type="evidence" value="ECO:0007669"/>
    <property type="project" value="UniProtKB-KW"/>
</dbReference>
<keyword evidence="1" id="KW-0479">Metal-binding</keyword>
<accession>A0A1S0TJV9</accession>
<evidence type="ECO:0000256" key="1">
    <source>
        <dbReference type="ARBA" id="ARBA00022723"/>
    </source>
</evidence>
<reference evidence="7" key="1">
    <citation type="submission" date="2012-04" db="EMBL/GenBank/DDBJ databases">
        <title>The Genome Sequence of Loa loa.</title>
        <authorList>
            <consortium name="The Broad Institute Genome Sequencing Platform"/>
            <consortium name="Broad Institute Genome Sequencing Center for Infectious Disease"/>
            <person name="Nutman T.B."/>
            <person name="Fink D.L."/>
            <person name="Russ C."/>
            <person name="Young S."/>
            <person name="Zeng Q."/>
            <person name="Gargeya S."/>
            <person name="Alvarado L."/>
            <person name="Berlin A."/>
            <person name="Chapman S.B."/>
            <person name="Chen Z."/>
            <person name="Freedman E."/>
            <person name="Gellesch M."/>
            <person name="Goldberg J."/>
            <person name="Griggs A."/>
            <person name="Gujja S."/>
            <person name="Heilman E.R."/>
            <person name="Heiman D."/>
            <person name="Howarth C."/>
            <person name="Mehta T."/>
            <person name="Neiman D."/>
            <person name="Pearson M."/>
            <person name="Roberts A."/>
            <person name="Saif S."/>
            <person name="Shea T."/>
            <person name="Shenoy N."/>
            <person name="Sisk P."/>
            <person name="Stolte C."/>
            <person name="Sykes S."/>
            <person name="White J."/>
            <person name="Yandava C."/>
            <person name="Haas B."/>
            <person name="Henn M.R."/>
            <person name="Nusbaum C."/>
            <person name="Birren B."/>
        </authorList>
    </citation>
    <scope>NUCLEOTIDE SEQUENCE [LARGE SCALE GENOMIC DNA]</scope>
</reference>